<keyword evidence="5 7" id="KW-1133">Transmembrane helix</keyword>
<dbReference type="Pfam" id="PF07690">
    <property type="entry name" value="MFS_1"/>
    <property type="match status" value="1"/>
</dbReference>
<proteinExistence type="predicted"/>
<accession>A0A1H6X1R2</accession>
<evidence type="ECO:0000256" key="4">
    <source>
        <dbReference type="ARBA" id="ARBA00022692"/>
    </source>
</evidence>
<dbReference type="PANTHER" id="PTHR11662">
    <property type="entry name" value="SOLUTE CARRIER FAMILY 17"/>
    <property type="match status" value="1"/>
</dbReference>
<evidence type="ECO:0000313" key="10">
    <source>
        <dbReference type="Proteomes" id="UP000199662"/>
    </source>
</evidence>
<evidence type="ECO:0000256" key="5">
    <source>
        <dbReference type="ARBA" id="ARBA00022989"/>
    </source>
</evidence>
<feature type="transmembrane region" description="Helical" evidence="7">
    <location>
        <begin position="419"/>
        <end position="438"/>
    </location>
</feature>
<feature type="transmembrane region" description="Helical" evidence="7">
    <location>
        <begin position="331"/>
        <end position="349"/>
    </location>
</feature>
<dbReference type="PIRSF" id="PIRSF002808">
    <property type="entry name" value="Hexose_phosphate_transp"/>
    <property type="match status" value="1"/>
</dbReference>
<feature type="transmembrane region" description="Helical" evidence="7">
    <location>
        <begin position="387"/>
        <end position="413"/>
    </location>
</feature>
<dbReference type="EMBL" id="FNZK01000004">
    <property type="protein sequence ID" value="SEJ18682.1"/>
    <property type="molecule type" value="Genomic_DNA"/>
</dbReference>
<protein>
    <submittedName>
        <fullName evidence="9">MFS transporter, ACS family, glucarate transporter</fullName>
    </submittedName>
</protein>
<dbReference type="Gene3D" id="1.20.1250.20">
    <property type="entry name" value="MFS general substrate transporter like domains"/>
    <property type="match status" value="2"/>
</dbReference>
<evidence type="ECO:0000256" key="7">
    <source>
        <dbReference type="SAM" id="Phobius"/>
    </source>
</evidence>
<dbReference type="AlphaFoldDB" id="A0A1H6X1R2"/>
<feature type="transmembrane region" description="Helical" evidence="7">
    <location>
        <begin position="57"/>
        <end position="75"/>
    </location>
</feature>
<dbReference type="InterPro" id="IPR050382">
    <property type="entry name" value="MFS_Na/Anion_cotransporter"/>
</dbReference>
<evidence type="ECO:0000256" key="3">
    <source>
        <dbReference type="ARBA" id="ARBA00022475"/>
    </source>
</evidence>
<dbReference type="GO" id="GO:0005886">
    <property type="term" value="C:plasma membrane"/>
    <property type="evidence" value="ECO:0007669"/>
    <property type="project" value="UniProtKB-SubCell"/>
</dbReference>
<reference evidence="9 10" key="1">
    <citation type="submission" date="2016-10" db="EMBL/GenBank/DDBJ databases">
        <authorList>
            <person name="de Groot N.N."/>
        </authorList>
    </citation>
    <scope>NUCLEOTIDE SEQUENCE [LARGE SCALE GENOMIC DNA]</scope>
    <source>
        <strain evidence="9 10">DSM 2179</strain>
    </source>
</reference>
<dbReference type="InterPro" id="IPR036259">
    <property type="entry name" value="MFS_trans_sf"/>
</dbReference>
<dbReference type="SUPFAM" id="SSF103473">
    <property type="entry name" value="MFS general substrate transporter"/>
    <property type="match status" value="1"/>
</dbReference>
<dbReference type="CDD" id="cd17319">
    <property type="entry name" value="MFS_ExuT_GudP_like"/>
    <property type="match status" value="1"/>
</dbReference>
<dbReference type="NCBIfam" id="TIGR00893">
    <property type="entry name" value="2A0114"/>
    <property type="match status" value="1"/>
</dbReference>
<organism evidence="9 10">
    <name type="scientific">Propionispira arboris</name>
    <dbReference type="NCBI Taxonomy" id="84035"/>
    <lineage>
        <taxon>Bacteria</taxon>
        <taxon>Bacillati</taxon>
        <taxon>Bacillota</taxon>
        <taxon>Negativicutes</taxon>
        <taxon>Selenomonadales</taxon>
        <taxon>Selenomonadaceae</taxon>
        <taxon>Propionispira</taxon>
    </lineage>
</organism>
<keyword evidence="10" id="KW-1185">Reference proteome</keyword>
<dbReference type="STRING" id="84035.SAMN05660742_10488"/>
<dbReference type="InterPro" id="IPR011701">
    <property type="entry name" value="MFS"/>
</dbReference>
<dbReference type="InterPro" id="IPR000849">
    <property type="entry name" value="Sugar_P_transporter"/>
</dbReference>
<feature type="transmembrane region" description="Helical" evidence="7">
    <location>
        <begin position="156"/>
        <end position="175"/>
    </location>
</feature>
<feature type="transmembrane region" description="Helical" evidence="7">
    <location>
        <begin position="290"/>
        <end position="319"/>
    </location>
</feature>
<dbReference type="GO" id="GO:0022857">
    <property type="term" value="F:transmembrane transporter activity"/>
    <property type="evidence" value="ECO:0007669"/>
    <property type="project" value="InterPro"/>
</dbReference>
<feature type="transmembrane region" description="Helical" evidence="7">
    <location>
        <begin position="256"/>
        <end position="278"/>
    </location>
</feature>
<dbReference type="RefSeq" id="WP_091829865.1">
    <property type="nucleotide sequence ID" value="NZ_FNZK01000004.1"/>
</dbReference>
<keyword evidence="3" id="KW-1003">Cell membrane</keyword>
<feature type="transmembrane region" description="Helical" evidence="7">
    <location>
        <begin position="20"/>
        <end position="36"/>
    </location>
</feature>
<evidence type="ECO:0000313" key="9">
    <source>
        <dbReference type="EMBL" id="SEJ18682.1"/>
    </source>
</evidence>
<gene>
    <name evidence="9" type="ORF">SAMN05660742_10488</name>
</gene>
<feature type="domain" description="Major facilitator superfamily (MFS) profile" evidence="8">
    <location>
        <begin position="23"/>
        <end position="443"/>
    </location>
</feature>
<evidence type="ECO:0000259" key="8">
    <source>
        <dbReference type="PROSITE" id="PS50850"/>
    </source>
</evidence>
<name>A0A1H6X1R2_9FIRM</name>
<keyword evidence="2" id="KW-0813">Transport</keyword>
<dbReference type="PANTHER" id="PTHR11662:SF399">
    <property type="entry name" value="FI19708P1-RELATED"/>
    <property type="match status" value="1"/>
</dbReference>
<sequence length="452" mass="49667">MFSDNTMTTSPLKAKKTNVRWIIVAILFAITAINYADRATISIAGSAIQHDLGLTSIQMGYIFSAFGWAYVIAQLPGGWLLDRYGSKKVYAIGLVFWSVSVMLQGFSAFFAGITAAVVLFSFRYLMATFEAPSFPANARIVAAWFPKQERGTASSIFNAAQYFATVIFAPLMGWIVHYFGWHYVFFVMGAIGLVMLIFWLKFIHDPKEHPMANKAEVDYIEEGGGLVSMDMGKKDKTAKQKGPNFNLIKQLLMNRMFVGIYLAQYCINAMTFFFISWFPVYLVQARGMDILHAGFAAAIPALCGFSGGIFGGVFSDFLLRKGYSLSLARKFPIVGGMIMSMAMIGCNYVDSIPLVILFMSLSFFGKAFGALGWAVGSDTFPKEISGLAGGLFNMCGNLSSITTPIVIGYIVAVTGSFEWALVFTVAHGFVAAFCYLFLVGDIHRVELKAVKE</sequence>
<evidence type="ECO:0000256" key="6">
    <source>
        <dbReference type="ARBA" id="ARBA00023136"/>
    </source>
</evidence>
<evidence type="ECO:0000256" key="1">
    <source>
        <dbReference type="ARBA" id="ARBA00004651"/>
    </source>
</evidence>
<dbReference type="InterPro" id="IPR020846">
    <property type="entry name" value="MFS_dom"/>
</dbReference>
<dbReference type="PROSITE" id="PS50850">
    <property type="entry name" value="MFS"/>
    <property type="match status" value="1"/>
</dbReference>
<keyword evidence="4 7" id="KW-0812">Transmembrane</keyword>
<dbReference type="Proteomes" id="UP000199662">
    <property type="component" value="Unassembled WGS sequence"/>
</dbReference>
<evidence type="ECO:0000256" key="2">
    <source>
        <dbReference type="ARBA" id="ARBA00022448"/>
    </source>
</evidence>
<comment type="subcellular location">
    <subcellularLocation>
        <location evidence="1">Cell membrane</location>
        <topology evidence="1">Multi-pass membrane protein</topology>
    </subcellularLocation>
</comment>
<keyword evidence="6 7" id="KW-0472">Membrane</keyword>
<feature type="transmembrane region" description="Helical" evidence="7">
    <location>
        <begin position="95"/>
        <end position="120"/>
    </location>
</feature>
<feature type="transmembrane region" description="Helical" evidence="7">
    <location>
        <begin position="181"/>
        <end position="200"/>
    </location>
</feature>
<feature type="transmembrane region" description="Helical" evidence="7">
    <location>
        <begin position="355"/>
        <end position="375"/>
    </location>
</feature>